<dbReference type="NCBIfam" id="NF002211">
    <property type="entry name" value="PRK01103.1"/>
    <property type="match status" value="1"/>
</dbReference>
<comment type="catalytic activity">
    <reaction evidence="1 15">
        <text>Hydrolysis of DNA containing ring-opened 7-methylguanine residues, releasing 2,6-diamino-4-hydroxy-5-(N-methyl)formamidopyrimidine.</text>
        <dbReference type="EC" id="3.2.2.23"/>
    </reaction>
</comment>
<feature type="active site" description="Proton donor; for delta-elimination activity" evidence="15">
    <location>
        <position position="261"/>
    </location>
</feature>
<dbReference type="PANTHER" id="PTHR22993">
    <property type="entry name" value="FORMAMIDOPYRIMIDINE-DNA GLYCOSYLASE"/>
    <property type="match status" value="1"/>
</dbReference>
<feature type="binding site" evidence="15">
    <location>
        <position position="91"/>
    </location>
    <ligand>
        <name>DNA</name>
        <dbReference type="ChEBI" id="CHEBI:16991"/>
    </ligand>
</feature>
<dbReference type="EMBL" id="BSOZ01000024">
    <property type="protein sequence ID" value="GLS04731.1"/>
    <property type="molecule type" value="Genomic_DNA"/>
</dbReference>
<dbReference type="InterPro" id="IPR010979">
    <property type="entry name" value="Ribosomal_uS13-like_H2TH"/>
</dbReference>
<comment type="similarity">
    <text evidence="2 15">Belongs to the FPG family.</text>
</comment>
<sequence>MPELPEVETTRRGIAPHLERTQVTEMIVRERRLRWPIPPELPDAVVGRALLGLERRAKYLLFGFEHGTLLVHLGMTGTLRVLTEPFPAEKHDHVDIVLDNGRRLRFRDPRRFGAMLWHSGPPDTHPLLAALGPEPLSEAFNTDHLAQALARRQAAIKQVIMDNHVVVGVGNIYASESLFRARVDPRRNAAGLSGEEIARLVAAIRETLTDAIRAGGTTLRDFVDSDGRSGYFLLQCFVYGRTGEPCRVCGTPIQQLRQGQRATFFCPTCQH</sequence>
<dbReference type="PROSITE" id="PS51068">
    <property type="entry name" value="FPG_CAT"/>
    <property type="match status" value="1"/>
</dbReference>
<comment type="caution">
    <text evidence="18">The sequence shown here is derived from an EMBL/GenBank/DDBJ whole genome shotgun (WGS) entry which is preliminary data.</text>
</comment>
<evidence type="ECO:0000256" key="13">
    <source>
        <dbReference type="ARBA" id="ARBA00023295"/>
    </source>
</evidence>
<feature type="domain" description="FPG-type" evidence="16">
    <location>
        <begin position="237"/>
        <end position="271"/>
    </location>
</feature>
<evidence type="ECO:0000256" key="15">
    <source>
        <dbReference type="HAMAP-Rule" id="MF_00103"/>
    </source>
</evidence>
<evidence type="ECO:0000256" key="9">
    <source>
        <dbReference type="ARBA" id="ARBA00023125"/>
    </source>
</evidence>
<protein>
    <recommendedName>
        <fullName evidence="15">Formamidopyrimidine-DNA glycosylase</fullName>
        <shortName evidence="15">Fapy-DNA glycosylase</shortName>
        <ecNumber evidence="15">3.2.2.23</ecNumber>
    </recommendedName>
    <alternativeName>
        <fullName evidence="15">DNA-(apurinic or apyrimidinic site) lyase MutM</fullName>
        <shortName evidence="15">AP lyase MutM</shortName>
        <ecNumber evidence="15">4.2.99.18</ecNumber>
    </alternativeName>
</protein>
<evidence type="ECO:0000256" key="4">
    <source>
        <dbReference type="ARBA" id="ARBA00022723"/>
    </source>
</evidence>
<accession>A0ABQ6BSH1</accession>
<dbReference type="PROSITE" id="PS01242">
    <property type="entry name" value="ZF_FPG_1"/>
    <property type="match status" value="1"/>
</dbReference>
<dbReference type="RefSeq" id="WP_018747139.1">
    <property type="nucleotide sequence ID" value="NZ_BSOZ01000024.1"/>
</dbReference>
<keyword evidence="5 15" id="KW-0227">DNA damage</keyword>
<evidence type="ECO:0000256" key="6">
    <source>
        <dbReference type="ARBA" id="ARBA00022771"/>
    </source>
</evidence>
<evidence type="ECO:0000259" key="17">
    <source>
        <dbReference type="PROSITE" id="PS51068"/>
    </source>
</evidence>
<keyword evidence="6 15" id="KW-0863">Zinc-finger</keyword>
<dbReference type="SMART" id="SM01232">
    <property type="entry name" value="H2TH"/>
    <property type="match status" value="1"/>
</dbReference>
<dbReference type="InterPro" id="IPR035937">
    <property type="entry name" value="FPG_N"/>
</dbReference>
<dbReference type="InterPro" id="IPR000214">
    <property type="entry name" value="Znf_DNA_glyclase/AP_lyase"/>
</dbReference>
<feature type="binding site" evidence="15">
    <location>
        <position position="110"/>
    </location>
    <ligand>
        <name>DNA</name>
        <dbReference type="ChEBI" id="CHEBI:16991"/>
    </ligand>
</feature>
<dbReference type="NCBIfam" id="TIGR00577">
    <property type="entry name" value="fpg"/>
    <property type="match status" value="1"/>
</dbReference>
<keyword evidence="8 15" id="KW-0862">Zinc</keyword>
<evidence type="ECO:0000256" key="3">
    <source>
        <dbReference type="ARBA" id="ARBA00011245"/>
    </source>
</evidence>
<comment type="catalytic activity">
    <reaction evidence="14 15">
        <text>2'-deoxyribonucleotide-(2'-deoxyribose 5'-phosphate)-2'-deoxyribonucleotide-DNA = a 3'-end 2'-deoxyribonucleotide-(2,3-dehydro-2,3-deoxyribose 5'-phosphate)-DNA + a 5'-end 5'-phospho-2'-deoxyribonucleoside-DNA + H(+)</text>
        <dbReference type="Rhea" id="RHEA:66592"/>
        <dbReference type="Rhea" id="RHEA-COMP:13180"/>
        <dbReference type="Rhea" id="RHEA-COMP:16897"/>
        <dbReference type="Rhea" id="RHEA-COMP:17067"/>
        <dbReference type="ChEBI" id="CHEBI:15378"/>
        <dbReference type="ChEBI" id="CHEBI:136412"/>
        <dbReference type="ChEBI" id="CHEBI:157695"/>
        <dbReference type="ChEBI" id="CHEBI:167181"/>
        <dbReference type="EC" id="4.2.99.18"/>
    </reaction>
</comment>
<evidence type="ECO:0000256" key="2">
    <source>
        <dbReference type="ARBA" id="ARBA00009409"/>
    </source>
</evidence>
<dbReference type="SUPFAM" id="SSF46946">
    <property type="entry name" value="S13-like H2TH domain"/>
    <property type="match status" value="1"/>
</dbReference>
<dbReference type="Proteomes" id="UP001156836">
    <property type="component" value="Unassembled WGS sequence"/>
</dbReference>
<evidence type="ECO:0000259" key="16">
    <source>
        <dbReference type="PROSITE" id="PS51066"/>
    </source>
</evidence>
<dbReference type="EC" id="4.2.99.18" evidence="15"/>
<dbReference type="HAMAP" id="MF_00103">
    <property type="entry name" value="Fapy_DNA_glycosyl"/>
    <property type="match status" value="1"/>
</dbReference>
<evidence type="ECO:0000256" key="12">
    <source>
        <dbReference type="ARBA" id="ARBA00023268"/>
    </source>
</evidence>
<evidence type="ECO:0000256" key="5">
    <source>
        <dbReference type="ARBA" id="ARBA00022763"/>
    </source>
</evidence>
<evidence type="ECO:0000256" key="1">
    <source>
        <dbReference type="ARBA" id="ARBA00001668"/>
    </source>
</evidence>
<dbReference type="CDD" id="cd08966">
    <property type="entry name" value="EcFpg-like_N"/>
    <property type="match status" value="1"/>
</dbReference>
<dbReference type="Pfam" id="PF01149">
    <property type="entry name" value="Fapy_DNA_glyco"/>
    <property type="match status" value="1"/>
</dbReference>
<evidence type="ECO:0000256" key="14">
    <source>
        <dbReference type="ARBA" id="ARBA00044632"/>
    </source>
</evidence>
<evidence type="ECO:0000256" key="8">
    <source>
        <dbReference type="ARBA" id="ARBA00022833"/>
    </source>
</evidence>
<keyword evidence="10 15" id="KW-0234">DNA repair</keyword>
<comment type="function">
    <text evidence="15">Involved in base excision repair of DNA damaged by oxidation or by mutagenic agents. Acts as DNA glycosylase that recognizes and removes damaged bases. Has a preference for oxidized purines, such as 7,8-dihydro-8-oxoguanine (8-oxoG). Has AP (apurinic/apyrimidinic) lyase activity and introduces nicks in the DNA strand. Cleaves the DNA backbone by beta-delta elimination to generate a single-strand break at the site of the removed base with both 3'- and 5'-phosphates.</text>
</comment>
<evidence type="ECO:0000256" key="10">
    <source>
        <dbReference type="ARBA" id="ARBA00023204"/>
    </source>
</evidence>
<keyword evidence="7 15" id="KW-0378">Hydrolase</keyword>
<dbReference type="InterPro" id="IPR015886">
    <property type="entry name" value="H2TH_FPG"/>
</dbReference>
<evidence type="ECO:0000256" key="11">
    <source>
        <dbReference type="ARBA" id="ARBA00023239"/>
    </source>
</evidence>
<keyword evidence="11 15" id="KW-0456">Lyase</keyword>
<dbReference type="SUPFAM" id="SSF81624">
    <property type="entry name" value="N-terminal domain of MutM-like DNA repair proteins"/>
    <property type="match status" value="1"/>
</dbReference>
<dbReference type="Gene3D" id="1.10.8.50">
    <property type="match status" value="1"/>
</dbReference>
<keyword evidence="9 15" id="KW-0238">DNA-binding</keyword>
<evidence type="ECO:0000313" key="19">
    <source>
        <dbReference type="Proteomes" id="UP001156836"/>
    </source>
</evidence>
<keyword evidence="4 15" id="KW-0479">Metal-binding</keyword>
<dbReference type="EC" id="3.2.2.23" evidence="15"/>
<keyword evidence="12 15" id="KW-0511">Multifunctional enzyme</keyword>
<gene>
    <name evidence="15 18" type="primary">mutM</name>
    <name evidence="15" type="synonym">fpg</name>
    <name evidence="18" type="ORF">GCM10007860_18780</name>
</gene>
<dbReference type="Pfam" id="PF06827">
    <property type="entry name" value="zf-FPG_IleRS"/>
    <property type="match status" value="1"/>
</dbReference>
<feature type="active site" description="Proton donor" evidence="15">
    <location>
        <position position="3"/>
    </location>
</feature>
<dbReference type="Pfam" id="PF06831">
    <property type="entry name" value="H2TH"/>
    <property type="match status" value="1"/>
</dbReference>
<dbReference type="Gene3D" id="3.20.190.10">
    <property type="entry name" value="MutM-like, N-terminal"/>
    <property type="match status" value="1"/>
</dbReference>
<dbReference type="InterPro" id="IPR020629">
    <property type="entry name" value="FPG_Glyclase"/>
</dbReference>
<dbReference type="InterPro" id="IPR010663">
    <property type="entry name" value="Znf_FPG/IleRS"/>
</dbReference>
<proteinExistence type="inferred from homology"/>
<feature type="active site" description="Schiff-base intermediate with DNA" evidence="15">
    <location>
        <position position="2"/>
    </location>
</feature>
<keyword evidence="13 15" id="KW-0326">Glycosidase</keyword>
<dbReference type="PROSITE" id="PS51066">
    <property type="entry name" value="ZF_FPG_2"/>
    <property type="match status" value="1"/>
</dbReference>
<dbReference type="SUPFAM" id="SSF57716">
    <property type="entry name" value="Glucocorticoid receptor-like (DNA-binding domain)"/>
    <property type="match status" value="1"/>
</dbReference>
<dbReference type="PANTHER" id="PTHR22993:SF9">
    <property type="entry name" value="FORMAMIDOPYRIMIDINE-DNA GLYCOSYLASE"/>
    <property type="match status" value="1"/>
</dbReference>
<dbReference type="InterPro" id="IPR015887">
    <property type="entry name" value="DNA_glyclase_Znf_dom_DNA_BS"/>
</dbReference>
<feature type="active site" description="Proton donor; for beta-elimination activity" evidence="15">
    <location>
        <position position="58"/>
    </location>
</feature>
<keyword evidence="19" id="KW-1185">Reference proteome</keyword>
<name>A0ABQ6BSH1_9NEIS</name>
<dbReference type="SMART" id="SM00898">
    <property type="entry name" value="Fapy_DNA_glyco"/>
    <property type="match status" value="1"/>
</dbReference>
<dbReference type="InterPro" id="IPR012319">
    <property type="entry name" value="FPG_cat"/>
</dbReference>
<comment type="cofactor">
    <cofactor evidence="15">
        <name>Zn(2+)</name>
        <dbReference type="ChEBI" id="CHEBI:29105"/>
    </cofactor>
    <text evidence="15">Binds 1 zinc ion per subunit.</text>
</comment>
<evidence type="ECO:0000313" key="18">
    <source>
        <dbReference type="EMBL" id="GLS04731.1"/>
    </source>
</evidence>
<evidence type="ECO:0000256" key="7">
    <source>
        <dbReference type="ARBA" id="ARBA00022801"/>
    </source>
</evidence>
<feature type="domain" description="Formamidopyrimidine-DNA glycosylase catalytic" evidence="17">
    <location>
        <begin position="2"/>
        <end position="113"/>
    </location>
</feature>
<comment type="subunit">
    <text evidence="3 15">Monomer.</text>
</comment>
<reference evidence="19" key="1">
    <citation type="journal article" date="2019" name="Int. J. Syst. Evol. Microbiol.">
        <title>The Global Catalogue of Microorganisms (GCM) 10K type strain sequencing project: providing services to taxonomists for standard genome sequencing and annotation.</title>
        <authorList>
            <consortium name="The Broad Institute Genomics Platform"/>
            <consortium name="The Broad Institute Genome Sequencing Center for Infectious Disease"/>
            <person name="Wu L."/>
            <person name="Ma J."/>
        </authorList>
    </citation>
    <scope>NUCLEOTIDE SEQUENCE [LARGE SCALE GENOMIC DNA]</scope>
    <source>
        <strain evidence="19">NBRC 104970</strain>
    </source>
</reference>
<feature type="binding site" evidence="15">
    <location>
        <position position="152"/>
    </location>
    <ligand>
        <name>DNA</name>
        <dbReference type="ChEBI" id="CHEBI:16991"/>
    </ligand>
</feature>
<organism evidence="18 19">
    <name type="scientific">Chitiniphilus shinanonensis</name>
    <dbReference type="NCBI Taxonomy" id="553088"/>
    <lineage>
        <taxon>Bacteria</taxon>
        <taxon>Pseudomonadati</taxon>
        <taxon>Pseudomonadota</taxon>
        <taxon>Betaproteobacteria</taxon>
        <taxon>Neisseriales</taxon>
        <taxon>Chitinibacteraceae</taxon>
        <taxon>Chitiniphilus</taxon>
    </lineage>
</organism>